<proteinExistence type="inferred from homology"/>
<dbReference type="GO" id="GO:0008658">
    <property type="term" value="F:penicillin binding"/>
    <property type="evidence" value="ECO:0007669"/>
    <property type="project" value="InterPro"/>
</dbReference>
<dbReference type="Pfam" id="PF00905">
    <property type="entry name" value="Transpeptidase"/>
    <property type="match status" value="1"/>
</dbReference>
<name>A0A926D1Q1_9FIRM</name>
<dbReference type="InterPro" id="IPR005543">
    <property type="entry name" value="PASTA_dom"/>
</dbReference>
<dbReference type="InterPro" id="IPR050515">
    <property type="entry name" value="Beta-lactam/transpept"/>
</dbReference>
<accession>A0A926D1Q1</accession>
<dbReference type="PANTHER" id="PTHR30627">
    <property type="entry name" value="PEPTIDOGLYCAN D,D-TRANSPEPTIDASE"/>
    <property type="match status" value="1"/>
</dbReference>
<dbReference type="NCBIfam" id="TIGR02214">
    <property type="entry name" value="spoVD_pbp"/>
    <property type="match status" value="1"/>
</dbReference>
<dbReference type="PROSITE" id="PS51178">
    <property type="entry name" value="PASTA"/>
    <property type="match status" value="2"/>
</dbReference>
<protein>
    <submittedName>
        <fullName evidence="5">Stage V sporulation protein D</fullName>
    </submittedName>
</protein>
<dbReference type="InterPro" id="IPR005311">
    <property type="entry name" value="PBP_dimer"/>
</dbReference>
<evidence type="ECO:0000256" key="1">
    <source>
        <dbReference type="ARBA" id="ARBA00004370"/>
    </source>
</evidence>
<reference evidence="5" key="1">
    <citation type="submission" date="2020-08" db="EMBL/GenBank/DDBJ databases">
        <title>Genome public.</title>
        <authorList>
            <person name="Liu C."/>
            <person name="Sun Q."/>
        </authorList>
    </citation>
    <scope>NUCLEOTIDE SEQUENCE</scope>
    <source>
        <strain evidence="5">NSJ-44</strain>
    </source>
</reference>
<dbReference type="SMART" id="SM00740">
    <property type="entry name" value="PASTA"/>
    <property type="match status" value="2"/>
</dbReference>
<evidence type="ECO:0000259" key="4">
    <source>
        <dbReference type="PROSITE" id="PS51178"/>
    </source>
</evidence>
<dbReference type="InterPro" id="IPR001460">
    <property type="entry name" value="PCN-bd_Tpept"/>
</dbReference>
<dbReference type="Gene3D" id="3.40.710.10">
    <property type="entry name" value="DD-peptidase/beta-lactamase superfamily"/>
    <property type="match status" value="1"/>
</dbReference>
<dbReference type="SUPFAM" id="SSF56601">
    <property type="entry name" value="beta-lactamase/transpeptidase-like"/>
    <property type="match status" value="1"/>
</dbReference>
<comment type="caution">
    <text evidence="5">The sequence shown here is derived from an EMBL/GenBank/DDBJ whole genome shotgun (WGS) entry which is preliminary data.</text>
</comment>
<gene>
    <name evidence="5" type="ORF">H8699_10710</name>
</gene>
<dbReference type="PANTHER" id="PTHR30627:SF1">
    <property type="entry name" value="PEPTIDOGLYCAN D,D-TRANSPEPTIDASE FTSI"/>
    <property type="match status" value="1"/>
</dbReference>
<dbReference type="Pfam" id="PF03717">
    <property type="entry name" value="PBP_dimer"/>
    <property type="match status" value="1"/>
</dbReference>
<comment type="similarity">
    <text evidence="2">Belongs to the transpeptidase family.</text>
</comment>
<dbReference type="Pfam" id="PF03793">
    <property type="entry name" value="PASTA"/>
    <property type="match status" value="2"/>
</dbReference>
<sequence length="700" mass="75433">MASPGMMNKKRLLAFLSAVTLLFFVLFGRLGYIQLVQAQWLQEKAADQWTRDLAVSAKRGDIQDRNGNILAQSASADTVVVRPSQIKDVDYTADKLSEILEMDRDEVMQKLTKDASEVWLKRQVESEQADAIRQLNLSGVVFTEDSKRYYPRGNFLSQVLGFCSVDGQGQEGLELKLNKYLAGTDGRIVAETDTKGREMPYSVSQYIAPQDGYDVTLTIDYVIQSFVEKAMEDALVKYNAKAIQCVVMDPQTGEVLAMGNKPDFDLNDPPRDDLDTLKALSRNSCVVDVYEPGSTFKIVTTASALELGVTSTDAHFNCPGYAMVDGEKIKCWRSYNPHGDQTLAQAVQNSCNPAFVALALAMGKENFYDMIYNFGFGSTTGLDFTGEAGGIVRAEKYVKNVDLARIGFGQSIAVSPMQLITAVSAVANGGNLMKPYLVKSMTDNEGNVVEETTPTVVRQVISSQTSDTMRQILEDAVTNGSKNAYAAGYRVAGKTGTAQKYVDGKIDNTKHVASFVGFAPADDPKICVLFIVDEATGVPSDFGGTLAAPYARQIIEDTLKYMKVKPQYKEGEGQGDALVAVPNLVGKSSEDARKALEDVGLVMSADGTGASVTEQDLPEGTEVAKGATVNVILGEPSPPAGDTAVQVPDVTGKTPEEANVILTTYGLQLLPRGNGVAVAQSHSPGTTVTIGTQIAVDFRE</sequence>
<dbReference type="InterPro" id="IPR012338">
    <property type="entry name" value="Beta-lactam/transpept-like"/>
</dbReference>
<dbReference type="Gene3D" id="3.30.10.20">
    <property type="match status" value="2"/>
</dbReference>
<dbReference type="RefSeq" id="WP_249285681.1">
    <property type="nucleotide sequence ID" value="NZ_JACRSO010000005.1"/>
</dbReference>
<dbReference type="Gene3D" id="1.10.150.770">
    <property type="match status" value="1"/>
</dbReference>
<dbReference type="InterPro" id="IPR011927">
    <property type="entry name" value="SpoVD_pbp"/>
</dbReference>
<organism evidence="5 6">
    <name type="scientific">Luoshenia tenuis</name>
    <dbReference type="NCBI Taxonomy" id="2763654"/>
    <lineage>
        <taxon>Bacteria</taxon>
        <taxon>Bacillati</taxon>
        <taxon>Bacillota</taxon>
        <taxon>Clostridia</taxon>
        <taxon>Christensenellales</taxon>
        <taxon>Christensenellaceae</taxon>
        <taxon>Luoshenia</taxon>
    </lineage>
</organism>
<keyword evidence="3" id="KW-0472">Membrane</keyword>
<dbReference type="SUPFAM" id="SSF54184">
    <property type="entry name" value="Penicillin-binding protein 2x (pbp-2x), c-terminal domain"/>
    <property type="match status" value="2"/>
</dbReference>
<dbReference type="GO" id="GO:0005886">
    <property type="term" value="C:plasma membrane"/>
    <property type="evidence" value="ECO:0007669"/>
    <property type="project" value="TreeGrafter"/>
</dbReference>
<feature type="domain" description="PASTA" evidence="4">
    <location>
        <begin position="641"/>
        <end position="700"/>
    </location>
</feature>
<feature type="domain" description="PASTA" evidence="4">
    <location>
        <begin position="575"/>
        <end position="635"/>
    </location>
</feature>
<dbReference type="Gene3D" id="3.90.1310.10">
    <property type="entry name" value="Penicillin-binding protein 2a (Domain 2)"/>
    <property type="match status" value="1"/>
</dbReference>
<evidence type="ECO:0000256" key="3">
    <source>
        <dbReference type="ARBA" id="ARBA00023136"/>
    </source>
</evidence>
<evidence type="ECO:0000313" key="6">
    <source>
        <dbReference type="Proteomes" id="UP000654279"/>
    </source>
</evidence>
<dbReference type="EMBL" id="JACRSO010000005">
    <property type="protein sequence ID" value="MBC8529899.1"/>
    <property type="molecule type" value="Genomic_DNA"/>
</dbReference>
<dbReference type="SUPFAM" id="SSF56519">
    <property type="entry name" value="Penicillin binding protein dimerisation domain"/>
    <property type="match status" value="1"/>
</dbReference>
<keyword evidence="6" id="KW-1185">Reference proteome</keyword>
<evidence type="ECO:0000313" key="5">
    <source>
        <dbReference type="EMBL" id="MBC8529899.1"/>
    </source>
</evidence>
<dbReference type="InterPro" id="IPR036138">
    <property type="entry name" value="PBP_dimer_sf"/>
</dbReference>
<comment type="subcellular location">
    <subcellularLocation>
        <location evidence="1">Membrane</location>
    </subcellularLocation>
</comment>
<dbReference type="GO" id="GO:0071555">
    <property type="term" value="P:cell wall organization"/>
    <property type="evidence" value="ECO:0007669"/>
    <property type="project" value="TreeGrafter"/>
</dbReference>
<dbReference type="Proteomes" id="UP000654279">
    <property type="component" value="Unassembled WGS sequence"/>
</dbReference>
<dbReference type="AlphaFoldDB" id="A0A926D1Q1"/>
<evidence type="ECO:0000256" key="2">
    <source>
        <dbReference type="ARBA" id="ARBA00007171"/>
    </source>
</evidence>
<dbReference type="CDD" id="cd06575">
    <property type="entry name" value="PASTA_Pbp2x-like_2"/>
    <property type="match status" value="1"/>
</dbReference>
<dbReference type="CDD" id="cd06577">
    <property type="entry name" value="PASTA_pknB"/>
    <property type="match status" value="1"/>
</dbReference>